<dbReference type="AlphaFoldDB" id="A0A2A4FPV4"/>
<accession>A0A2A4FPV4</accession>
<proteinExistence type="predicted"/>
<dbReference type="RefSeq" id="WP_066968577.1">
    <property type="nucleotide sequence ID" value="NZ_CP023449.1"/>
</dbReference>
<dbReference type="OrthoDB" id="7559565at2"/>
<evidence type="ECO:0000313" key="2">
    <source>
        <dbReference type="Proteomes" id="UP000218934"/>
    </source>
</evidence>
<protein>
    <recommendedName>
        <fullName evidence="3">Hemerythrin-like domain-containing protein</fullName>
    </recommendedName>
</protein>
<reference evidence="1 2" key="1">
    <citation type="submission" date="2017-09" db="EMBL/GenBank/DDBJ databases">
        <title>The Catabolism of 3,6-Dichlorosalicylic acid is Initiated by the Cytochrome P450 Monooxygenase DsmABC in Rhizorhabdus dicambivorans Ndbn-20.</title>
        <authorList>
            <person name="Na L."/>
        </authorList>
    </citation>
    <scope>NUCLEOTIDE SEQUENCE [LARGE SCALE GENOMIC DNA]</scope>
    <source>
        <strain evidence="1 2">Ndbn-20m</strain>
    </source>
</reference>
<name>A0A2A4FPV4_9SPHN</name>
<comment type="caution">
    <text evidence="1">The sequence shown here is derived from an EMBL/GenBank/DDBJ whole genome shotgun (WGS) entry which is preliminary data.</text>
</comment>
<evidence type="ECO:0008006" key="3">
    <source>
        <dbReference type="Google" id="ProtNLM"/>
    </source>
</evidence>
<dbReference type="EMBL" id="NWUF01000028">
    <property type="protein sequence ID" value="PCE40443.1"/>
    <property type="molecule type" value="Genomic_DNA"/>
</dbReference>
<dbReference type="Proteomes" id="UP000218934">
    <property type="component" value="Unassembled WGS sequence"/>
</dbReference>
<sequence>MTSQRDILLARLDEHQAKALEIIKRGDMLLAPVAEPDPLLLVQSRWELTRILVAYQAFKHHELFNPIIRSGAPDKARLAEQMKRECVAIGDEYREHVARCTNLDIPKHWDSYRPAVAKLLARIKAHMARERWVTESLLLGQPVAERVAAGR</sequence>
<organism evidence="1 2">
    <name type="scientific">Rhizorhabdus dicambivorans</name>
    <dbReference type="NCBI Taxonomy" id="1850238"/>
    <lineage>
        <taxon>Bacteria</taxon>
        <taxon>Pseudomonadati</taxon>
        <taxon>Pseudomonadota</taxon>
        <taxon>Alphaproteobacteria</taxon>
        <taxon>Sphingomonadales</taxon>
        <taxon>Sphingomonadaceae</taxon>
        <taxon>Rhizorhabdus</taxon>
    </lineage>
</organism>
<gene>
    <name evidence="1" type="ORF">COO09_20335</name>
</gene>
<keyword evidence="2" id="KW-1185">Reference proteome</keyword>
<evidence type="ECO:0000313" key="1">
    <source>
        <dbReference type="EMBL" id="PCE40443.1"/>
    </source>
</evidence>
<dbReference type="KEGG" id="rdi:CMV14_04840"/>